<name>R1IL49_9GAMM</name>
<evidence type="ECO:0000313" key="2">
    <source>
        <dbReference type="Proteomes" id="UP000011223"/>
    </source>
</evidence>
<proteinExistence type="predicted"/>
<accession>R1IL49</accession>
<comment type="caution">
    <text evidence="1">The sequence shown here is derived from an EMBL/GenBank/DDBJ whole genome shotgun (WGS) entry which is preliminary data.</text>
</comment>
<keyword evidence="2" id="KW-1185">Reference proteome</keyword>
<evidence type="ECO:0000313" key="1">
    <source>
        <dbReference type="EMBL" id="EOD78212.1"/>
    </source>
</evidence>
<protein>
    <submittedName>
        <fullName evidence="1">Uncharacterized protein</fullName>
    </submittedName>
</protein>
<dbReference type="EMBL" id="ANFM02000034">
    <property type="protein sequence ID" value="EOD78212.1"/>
    <property type="molecule type" value="Genomic_DNA"/>
</dbReference>
<dbReference type="AlphaFoldDB" id="R1IL49"/>
<reference evidence="1 2" key="1">
    <citation type="journal article" date="2014" name="PLoS ONE">
        <title>Grimontia indica AK16(T), sp. nov., Isolated from a Seawater Sample Reports the Presence of Pathogenic Genes Similar to Vibrio Genus.</title>
        <authorList>
            <person name="Singh A."/>
            <person name="Vaidya B."/>
            <person name="Khatri I."/>
            <person name="Srinivas T.N."/>
            <person name="Subramanian S."/>
            <person name="Korpole S."/>
            <person name="Pinnaka A.K."/>
        </authorList>
    </citation>
    <scope>NUCLEOTIDE SEQUENCE [LARGE SCALE GENOMIC DNA]</scope>
    <source>
        <strain evidence="1 2">AK16</strain>
    </source>
</reference>
<dbReference type="Proteomes" id="UP000011223">
    <property type="component" value="Unassembled WGS sequence"/>
</dbReference>
<gene>
    <name evidence="1" type="ORF">D515_02994</name>
</gene>
<sequence length="159" mass="18277">MFGLPVGGALPSELNAKLRKDNQYPTQLLYVPLLAENDQFPFEDVRIQLIDSSKKIYSIQGEYNFNDGDECLAEVQRLVRYFDLRYKGQKVISNSTIDGVELVHFDGYLSKSGHRKLEVYCASENPEDRAKKLFVSIWDKELATEAEALWDEVHKTLKN</sequence>
<organism evidence="1 2">
    <name type="scientific">Grimontia indica</name>
    <dbReference type="NCBI Taxonomy" id="1056512"/>
    <lineage>
        <taxon>Bacteria</taxon>
        <taxon>Pseudomonadati</taxon>
        <taxon>Pseudomonadota</taxon>
        <taxon>Gammaproteobacteria</taxon>
        <taxon>Vibrionales</taxon>
        <taxon>Vibrionaceae</taxon>
        <taxon>Grimontia</taxon>
    </lineage>
</organism>